<feature type="compositionally biased region" description="Polar residues" evidence="1">
    <location>
        <begin position="178"/>
        <end position="194"/>
    </location>
</feature>
<feature type="compositionally biased region" description="Basic residues" evidence="1">
    <location>
        <begin position="13"/>
        <end position="28"/>
    </location>
</feature>
<organism evidence="2 3">
    <name type="scientific">Ficus carica</name>
    <name type="common">Common fig</name>
    <dbReference type="NCBI Taxonomy" id="3494"/>
    <lineage>
        <taxon>Eukaryota</taxon>
        <taxon>Viridiplantae</taxon>
        <taxon>Streptophyta</taxon>
        <taxon>Embryophyta</taxon>
        <taxon>Tracheophyta</taxon>
        <taxon>Spermatophyta</taxon>
        <taxon>Magnoliopsida</taxon>
        <taxon>eudicotyledons</taxon>
        <taxon>Gunneridae</taxon>
        <taxon>Pentapetalae</taxon>
        <taxon>rosids</taxon>
        <taxon>fabids</taxon>
        <taxon>Rosales</taxon>
        <taxon>Moraceae</taxon>
        <taxon>Ficeae</taxon>
        <taxon>Ficus</taxon>
    </lineage>
</organism>
<evidence type="ECO:0000313" key="3">
    <source>
        <dbReference type="Proteomes" id="UP001187192"/>
    </source>
</evidence>
<proteinExistence type="predicted"/>
<name>A0AA88CU72_FICCA</name>
<gene>
    <name evidence="2" type="ORF">TIFTF001_002688</name>
</gene>
<comment type="caution">
    <text evidence="2">The sequence shown here is derived from an EMBL/GenBank/DDBJ whole genome shotgun (WGS) entry which is preliminary data.</text>
</comment>
<feature type="region of interest" description="Disordered" evidence="1">
    <location>
        <begin position="1"/>
        <end position="29"/>
    </location>
</feature>
<protein>
    <submittedName>
        <fullName evidence="2">Uncharacterized protein</fullName>
    </submittedName>
</protein>
<evidence type="ECO:0000256" key="1">
    <source>
        <dbReference type="SAM" id="MobiDB-lite"/>
    </source>
</evidence>
<reference evidence="2" key="1">
    <citation type="submission" date="2023-07" db="EMBL/GenBank/DDBJ databases">
        <title>draft genome sequence of fig (Ficus carica).</title>
        <authorList>
            <person name="Takahashi T."/>
            <person name="Nishimura K."/>
        </authorList>
    </citation>
    <scope>NUCLEOTIDE SEQUENCE</scope>
</reference>
<accession>A0AA88CU72</accession>
<keyword evidence="3" id="KW-1185">Reference proteome</keyword>
<dbReference type="Proteomes" id="UP001187192">
    <property type="component" value="Unassembled WGS sequence"/>
</dbReference>
<dbReference type="PANTHER" id="PTHR31722:SF62">
    <property type="entry name" value="EMB|CAB62433.1"/>
    <property type="match status" value="1"/>
</dbReference>
<feature type="region of interest" description="Disordered" evidence="1">
    <location>
        <begin position="165"/>
        <end position="203"/>
    </location>
</feature>
<dbReference type="EMBL" id="BTGU01000002">
    <property type="protein sequence ID" value="GMN30087.1"/>
    <property type="molecule type" value="Genomic_DNA"/>
</dbReference>
<feature type="compositionally biased region" description="Low complexity" evidence="1">
    <location>
        <begin position="98"/>
        <end position="114"/>
    </location>
</feature>
<dbReference type="AlphaFoldDB" id="A0AA88CU72"/>
<dbReference type="PANTHER" id="PTHR31722">
    <property type="entry name" value="OS06G0675200 PROTEIN"/>
    <property type="match status" value="1"/>
</dbReference>
<evidence type="ECO:0000313" key="2">
    <source>
        <dbReference type="EMBL" id="GMN30087.1"/>
    </source>
</evidence>
<sequence>MACLDMYNSEHKTGHHRHHHHHHHHHHFAPAVSPRISFSNDFVDAQQALKQEMIRSSLRSDQTAQVSSDFEFSVSNYSMMSGADELFFKGRLLPFKDTNNNNTSSSSTNNTTSSQRVTTLREELLAVDDDDVVTFRPPKGSSSSSSTTRWKSLLGLNRAHIGSNSKKAAKSDLEAHVSKSSQQDLLNEGGSSNSCRDDVEIGI</sequence>
<feature type="region of interest" description="Disordered" evidence="1">
    <location>
        <begin position="98"/>
        <end position="118"/>
    </location>
</feature>